<organism evidence="9">
    <name type="scientific">Methanotorris igneus (strain DSM 5666 / JCM 11834 / Kol 5)</name>
    <dbReference type="NCBI Taxonomy" id="880724"/>
    <lineage>
        <taxon>Archaea</taxon>
        <taxon>Methanobacteriati</taxon>
        <taxon>Methanobacteriota</taxon>
        <taxon>Methanomada group</taxon>
        <taxon>Methanococci</taxon>
        <taxon>Methanococcales</taxon>
        <taxon>Methanocaldococcaceae</taxon>
        <taxon>Methanotorris</taxon>
    </lineage>
</organism>
<comment type="subcellular location">
    <subcellularLocation>
        <location evidence="1 7">Cell membrane</location>
        <topology evidence="1 7">Multi-pass membrane protein</topology>
    </subcellularLocation>
</comment>
<keyword evidence="5 7" id="KW-1133">Transmembrane helix</keyword>
<comment type="similarity">
    <text evidence="2 7">Belongs to the UPF0056 (MarC) family.</text>
</comment>
<evidence type="ECO:0000256" key="6">
    <source>
        <dbReference type="ARBA" id="ARBA00023136"/>
    </source>
</evidence>
<sequence length="206" mass="22577">MDYQFALLALTSLFAIINPVGLVPVFMAITAQYTHEERLRIIKKTTIATLIILISFALLGKYILLFFGISIQAFRIAGGILLFTISMDMLHGKISRVRHSKTEQEIASELEDIAIIPLAMPLLAGPGAITSVIVLMTKASSYDDKLAVILAILTCVLSTYAILKSAEKIEDKLSPIGIKIMTRMMGLMLAAISVQMILDGIKDVFF</sequence>
<evidence type="ECO:0000256" key="3">
    <source>
        <dbReference type="ARBA" id="ARBA00022475"/>
    </source>
</evidence>
<feature type="transmembrane region" description="Helical" evidence="7">
    <location>
        <begin position="184"/>
        <end position="201"/>
    </location>
</feature>
<dbReference type="NCBIfam" id="TIGR00427">
    <property type="entry name" value="NAAT family transporter"/>
    <property type="match status" value="1"/>
</dbReference>
<keyword evidence="3" id="KW-1003">Cell membrane</keyword>
<feature type="transmembrane region" description="Helical" evidence="7">
    <location>
        <begin position="47"/>
        <end position="67"/>
    </location>
</feature>
<keyword evidence="9" id="KW-1185">Reference proteome</keyword>
<reference evidence="8 9" key="1">
    <citation type="submission" date="2011-05" db="EMBL/GenBank/DDBJ databases">
        <title>Complete sequence of Methanotorris igneus Kol 5.</title>
        <authorList>
            <consortium name="US DOE Joint Genome Institute"/>
            <person name="Lucas S."/>
            <person name="Han J."/>
            <person name="Lapidus A."/>
            <person name="Cheng J.-F."/>
            <person name="Goodwin L."/>
            <person name="Pitluck S."/>
            <person name="Peters L."/>
            <person name="Mikhailova N."/>
            <person name="Chertkov O."/>
            <person name="Han C."/>
            <person name="Tapia R."/>
            <person name="Land M."/>
            <person name="Hauser L."/>
            <person name="Kyrpides N."/>
            <person name="Ivanova N."/>
            <person name="Pagani I."/>
            <person name="Sieprawska-Lupa M."/>
            <person name="Whitman W."/>
            <person name="Woyke T."/>
        </authorList>
    </citation>
    <scope>NUCLEOTIDE SEQUENCE [LARGE SCALE GENOMIC DNA]</scope>
    <source>
        <strain evidence="9">DSM 5666 / JCM 11834 / Kol 5</strain>
    </source>
</reference>
<feature type="transmembrane region" description="Helical" evidence="7">
    <location>
        <begin position="6"/>
        <end position="26"/>
    </location>
</feature>
<feature type="transmembrane region" description="Helical" evidence="7">
    <location>
        <begin position="73"/>
        <end position="92"/>
    </location>
</feature>
<name>F6BDB8_METIK</name>
<feature type="transmembrane region" description="Helical" evidence="7">
    <location>
        <begin position="113"/>
        <end position="134"/>
    </location>
</feature>
<accession>F6BDB8</accession>
<keyword evidence="6 7" id="KW-0472">Membrane</keyword>
<dbReference type="STRING" id="880724.Metig_0936"/>
<evidence type="ECO:0000256" key="7">
    <source>
        <dbReference type="RuleBase" id="RU362048"/>
    </source>
</evidence>
<proteinExistence type="inferred from homology"/>
<dbReference type="EMBL" id="CP002737">
    <property type="protein sequence ID" value="AEF96479.1"/>
    <property type="molecule type" value="Genomic_DNA"/>
</dbReference>
<dbReference type="PANTHER" id="PTHR33508:SF1">
    <property type="entry name" value="UPF0056 MEMBRANE PROTEIN YHCE"/>
    <property type="match status" value="1"/>
</dbReference>
<dbReference type="HOGENOM" id="CLU_079909_1_0_2"/>
<dbReference type="RefSeq" id="WP_013799081.1">
    <property type="nucleotide sequence ID" value="NC_015562.1"/>
</dbReference>
<dbReference type="Proteomes" id="UP000009227">
    <property type="component" value="Chromosome"/>
</dbReference>
<evidence type="ECO:0000256" key="2">
    <source>
        <dbReference type="ARBA" id="ARBA00009784"/>
    </source>
</evidence>
<evidence type="ECO:0000313" key="9">
    <source>
        <dbReference type="Proteomes" id="UP000009227"/>
    </source>
</evidence>
<dbReference type="GeneID" id="10643782"/>
<dbReference type="Pfam" id="PF01914">
    <property type="entry name" value="MarC"/>
    <property type="match status" value="1"/>
</dbReference>
<keyword evidence="4 7" id="KW-0812">Transmembrane</keyword>
<evidence type="ECO:0000256" key="1">
    <source>
        <dbReference type="ARBA" id="ARBA00004651"/>
    </source>
</evidence>
<dbReference type="OrthoDB" id="10856at2157"/>
<evidence type="ECO:0000256" key="4">
    <source>
        <dbReference type="ARBA" id="ARBA00022692"/>
    </source>
</evidence>
<protein>
    <recommendedName>
        <fullName evidence="7">UPF0056 membrane protein</fullName>
    </recommendedName>
</protein>
<evidence type="ECO:0000313" key="8">
    <source>
        <dbReference type="EMBL" id="AEF96479.1"/>
    </source>
</evidence>
<dbReference type="GO" id="GO:0005886">
    <property type="term" value="C:plasma membrane"/>
    <property type="evidence" value="ECO:0007669"/>
    <property type="project" value="UniProtKB-SubCell"/>
</dbReference>
<dbReference type="AlphaFoldDB" id="F6BDB8"/>
<dbReference type="PANTHER" id="PTHR33508">
    <property type="entry name" value="UPF0056 MEMBRANE PROTEIN YHCE"/>
    <property type="match status" value="1"/>
</dbReference>
<gene>
    <name evidence="8" type="ordered locus">Metig_0936</name>
</gene>
<dbReference type="KEGG" id="mig:Metig_0936"/>
<evidence type="ECO:0000256" key="5">
    <source>
        <dbReference type="ARBA" id="ARBA00022989"/>
    </source>
</evidence>
<feature type="transmembrane region" description="Helical" evidence="7">
    <location>
        <begin position="146"/>
        <end position="163"/>
    </location>
</feature>
<dbReference type="InterPro" id="IPR002771">
    <property type="entry name" value="Multi_antbiot-R_MarC"/>
</dbReference>